<feature type="transmembrane region" description="Helical" evidence="9">
    <location>
        <begin position="82"/>
        <end position="100"/>
    </location>
</feature>
<protein>
    <submittedName>
        <fullName evidence="10">Peptide MFS transporter</fullName>
    </submittedName>
</protein>
<dbReference type="NCBIfam" id="TIGR00924">
    <property type="entry name" value="yjdL_sub1_fam"/>
    <property type="match status" value="2"/>
</dbReference>
<keyword evidence="5" id="KW-0653">Protein transport</keyword>
<dbReference type="InterPro" id="IPR005279">
    <property type="entry name" value="Dipep/tripep_permease"/>
</dbReference>
<keyword evidence="5" id="KW-0571">Peptide transport</keyword>
<feature type="transmembrane region" description="Helical" evidence="9">
    <location>
        <begin position="293"/>
        <end position="314"/>
    </location>
</feature>
<keyword evidence="11" id="KW-1185">Reference proteome</keyword>
<feature type="transmembrane region" description="Helical" evidence="9">
    <location>
        <begin position="424"/>
        <end position="442"/>
    </location>
</feature>
<dbReference type="InterPro" id="IPR036259">
    <property type="entry name" value="MFS_trans_sf"/>
</dbReference>
<comment type="subcellular location">
    <subcellularLocation>
        <location evidence="1">Cell membrane</location>
        <topology evidence="1">Multi-pass membrane protein</topology>
    </subcellularLocation>
    <subcellularLocation>
        <location evidence="8">Membrane</location>
        <topology evidence="8">Multi-pass membrane protein</topology>
    </subcellularLocation>
</comment>
<dbReference type="InterPro" id="IPR018456">
    <property type="entry name" value="PTR2_symporter_CS"/>
</dbReference>
<evidence type="ECO:0000256" key="2">
    <source>
        <dbReference type="ARBA" id="ARBA00022448"/>
    </source>
</evidence>
<dbReference type="PROSITE" id="PS01023">
    <property type="entry name" value="PTR2_2"/>
    <property type="match status" value="1"/>
</dbReference>
<dbReference type="PANTHER" id="PTHR23517:SF15">
    <property type="entry name" value="PROTON-DEPENDENT OLIGOPEPTIDE FAMILY TRANSPORT PROTEIN"/>
    <property type="match status" value="1"/>
</dbReference>
<evidence type="ECO:0000313" key="10">
    <source>
        <dbReference type="EMBL" id="MDG0818213.1"/>
    </source>
</evidence>
<reference evidence="10" key="1">
    <citation type="submission" date="2022-08" db="EMBL/GenBank/DDBJ databases">
        <title>Novel Bdellovibrio Species Isolated from Svalbard: Designation Bdellovibrio svalbardensis.</title>
        <authorList>
            <person name="Mitchell R.J."/>
            <person name="Choi S.Y."/>
        </authorList>
    </citation>
    <scope>NUCLEOTIDE SEQUENCE</scope>
    <source>
        <strain evidence="10">PAP01</strain>
    </source>
</reference>
<keyword evidence="6 9" id="KW-1133">Transmembrane helix</keyword>
<dbReference type="InterPro" id="IPR050171">
    <property type="entry name" value="MFS_Transporters"/>
</dbReference>
<keyword evidence="7 9" id="KW-0472">Membrane</keyword>
<comment type="similarity">
    <text evidence="8">Belongs to the major facilitator superfamily. Proton-dependent oligopeptide transporter (POT/PTR) (TC 2.A.17) family.</text>
</comment>
<gene>
    <name evidence="10" type="ORF">NWE73_17655</name>
</gene>
<evidence type="ECO:0000256" key="4">
    <source>
        <dbReference type="ARBA" id="ARBA00022692"/>
    </source>
</evidence>
<sequence>MAQATAEKTFFGHPRPLFTLFLTEMWERFSYYGMRALLVLYMTKYLFIEAQNGRHIWGFETIQSMIVSMFGPMSTQALSSQVYGLYTGLVYFTPFIGGMIADRYWGQRRAVYVGGILMAIGHFLMAVESLFFPALMFLILGNGFFKPNISTQVGGLYPQGDKRRDGAYTLFYMGINLGAIFSPLVCGTLGQKVGWHWGFGAAGVGMIIGLLTYHFGGKNLPEVMNKKSIQEIEAKAHQPLTKSEWTRTWALTFLCLVTIFFWGVYEQQGNTLQLWADQSTDWNFFGFNIPSTWYQSFNPLVIVFFAPVLDRVWAWQSRRNQEPSTAMKMAIGCFLGTAALLIMYLAAKAVGGGQGSVLWLLGSTFMLTIGELYISPIGLSLVTKVAPAKIVSMMMGVWFLATFFGNYVAGWIGSYYEKMPKNEFFLFLAVLALVPGILFVLSHKGLNKSLGKDI</sequence>
<evidence type="ECO:0000313" key="11">
    <source>
        <dbReference type="Proteomes" id="UP001152321"/>
    </source>
</evidence>
<comment type="caution">
    <text evidence="10">The sequence shown here is derived from an EMBL/GenBank/DDBJ whole genome shotgun (WGS) entry which is preliminary data.</text>
</comment>
<dbReference type="Pfam" id="PF00854">
    <property type="entry name" value="PTR2"/>
    <property type="match status" value="2"/>
</dbReference>
<feature type="transmembrane region" description="Helical" evidence="9">
    <location>
        <begin position="391"/>
        <end position="412"/>
    </location>
</feature>
<feature type="transmembrane region" description="Helical" evidence="9">
    <location>
        <begin position="358"/>
        <end position="379"/>
    </location>
</feature>
<evidence type="ECO:0000256" key="7">
    <source>
        <dbReference type="ARBA" id="ARBA00023136"/>
    </source>
</evidence>
<evidence type="ECO:0000256" key="9">
    <source>
        <dbReference type="SAM" id="Phobius"/>
    </source>
</evidence>
<feature type="transmembrane region" description="Helical" evidence="9">
    <location>
        <begin position="248"/>
        <end position="265"/>
    </location>
</feature>
<keyword evidence="2 8" id="KW-0813">Transport</keyword>
<dbReference type="InterPro" id="IPR000109">
    <property type="entry name" value="POT_fam"/>
</dbReference>
<feature type="transmembrane region" description="Helical" evidence="9">
    <location>
        <begin position="197"/>
        <end position="216"/>
    </location>
</feature>
<proteinExistence type="inferred from homology"/>
<evidence type="ECO:0000256" key="6">
    <source>
        <dbReference type="ARBA" id="ARBA00022989"/>
    </source>
</evidence>
<dbReference type="PANTHER" id="PTHR23517">
    <property type="entry name" value="RESISTANCE PROTEIN MDTM, PUTATIVE-RELATED-RELATED"/>
    <property type="match status" value="1"/>
</dbReference>
<dbReference type="SUPFAM" id="SSF103473">
    <property type="entry name" value="MFS general substrate transporter"/>
    <property type="match status" value="1"/>
</dbReference>
<dbReference type="RefSeq" id="WP_277579689.1">
    <property type="nucleotide sequence ID" value="NZ_JANRMI010000007.1"/>
</dbReference>
<evidence type="ECO:0000256" key="8">
    <source>
        <dbReference type="RuleBase" id="RU003755"/>
    </source>
</evidence>
<keyword evidence="3" id="KW-1003">Cell membrane</keyword>
<feature type="transmembrane region" description="Helical" evidence="9">
    <location>
        <begin position="112"/>
        <end position="145"/>
    </location>
</feature>
<evidence type="ECO:0000256" key="1">
    <source>
        <dbReference type="ARBA" id="ARBA00004651"/>
    </source>
</evidence>
<accession>A0ABT6DMW9</accession>
<dbReference type="Gene3D" id="1.20.1250.20">
    <property type="entry name" value="MFS general substrate transporter like domains"/>
    <property type="match status" value="2"/>
</dbReference>
<feature type="transmembrane region" description="Helical" evidence="9">
    <location>
        <begin position="166"/>
        <end position="185"/>
    </location>
</feature>
<name>A0ABT6DMW9_9BACT</name>
<dbReference type="CDD" id="cd17346">
    <property type="entry name" value="MFS_DtpA_like"/>
    <property type="match status" value="1"/>
</dbReference>
<keyword evidence="4 8" id="KW-0812">Transmembrane</keyword>
<dbReference type="PROSITE" id="PS01022">
    <property type="entry name" value="PTR2_1"/>
    <property type="match status" value="1"/>
</dbReference>
<evidence type="ECO:0000256" key="5">
    <source>
        <dbReference type="ARBA" id="ARBA00022856"/>
    </source>
</evidence>
<dbReference type="Proteomes" id="UP001152321">
    <property type="component" value="Unassembled WGS sequence"/>
</dbReference>
<organism evidence="10 11">
    <name type="scientific">Bdellovibrio svalbardensis</name>
    <dbReference type="NCBI Taxonomy" id="2972972"/>
    <lineage>
        <taxon>Bacteria</taxon>
        <taxon>Pseudomonadati</taxon>
        <taxon>Bdellovibrionota</taxon>
        <taxon>Bdellovibrionia</taxon>
        <taxon>Bdellovibrionales</taxon>
        <taxon>Pseudobdellovibrionaceae</taxon>
        <taxon>Bdellovibrio</taxon>
    </lineage>
</organism>
<feature type="transmembrane region" description="Helical" evidence="9">
    <location>
        <begin position="326"/>
        <end position="346"/>
    </location>
</feature>
<evidence type="ECO:0000256" key="3">
    <source>
        <dbReference type="ARBA" id="ARBA00022475"/>
    </source>
</evidence>
<dbReference type="EMBL" id="JANRMI010000007">
    <property type="protein sequence ID" value="MDG0818213.1"/>
    <property type="molecule type" value="Genomic_DNA"/>
</dbReference>